<sequence length="88" mass="8859">MALPYITIGSPTTGGGKVITANAGFLIEGKAVACVGDKATCPKHKTVATIVAGDNHMLMMGKAIAQHNSALSCGCKCIANQSLTVGNN</sequence>
<accession>A0A1P8EER3</accession>
<evidence type="ECO:0000313" key="1">
    <source>
        <dbReference type="EMBL" id="APV34695.1"/>
    </source>
</evidence>
<gene>
    <name evidence="1" type="ORF">BEN76_01160</name>
</gene>
<organism evidence="1 2">
    <name type="scientific">Acinetobacter soli</name>
    <dbReference type="NCBI Taxonomy" id="487316"/>
    <lineage>
        <taxon>Bacteria</taxon>
        <taxon>Pseudomonadati</taxon>
        <taxon>Pseudomonadota</taxon>
        <taxon>Gammaproteobacteria</taxon>
        <taxon>Moraxellales</taxon>
        <taxon>Moraxellaceae</taxon>
        <taxon>Acinetobacter</taxon>
    </lineage>
</organism>
<evidence type="ECO:0000313" key="2">
    <source>
        <dbReference type="Proteomes" id="UP000185674"/>
    </source>
</evidence>
<name>A0A1P8EER3_9GAMM</name>
<dbReference type="KEGG" id="asol:BEN76_01160"/>
<dbReference type="Proteomes" id="UP000185674">
    <property type="component" value="Chromosome"/>
</dbReference>
<dbReference type="EMBL" id="CP016896">
    <property type="protein sequence ID" value="APV34695.1"/>
    <property type="molecule type" value="Genomic_DNA"/>
</dbReference>
<proteinExistence type="predicted"/>
<dbReference type="CDD" id="cd14744">
    <property type="entry name" value="PAAR_CT_2"/>
    <property type="match status" value="1"/>
</dbReference>
<dbReference type="Pfam" id="PF05488">
    <property type="entry name" value="PAAR_motif"/>
    <property type="match status" value="1"/>
</dbReference>
<reference evidence="1 2" key="1">
    <citation type="submission" date="2016-08" db="EMBL/GenBank/DDBJ databases">
        <title>Complete genome sequence of Acinetobacter baylyi strain GFJ2.</title>
        <authorList>
            <person name="Tabata M."/>
            <person name="Kuboki S."/>
            <person name="Gibu N."/>
            <person name="Kinouchi Y."/>
            <person name="Vangnai A."/>
            <person name="Kasai D."/>
            <person name="Fukuda M."/>
        </authorList>
    </citation>
    <scope>NUCLEOTIDE SEQUENCE [LARGE SCALE GENOMIC DNA]</scope>
    <source>
        <strain evidence="1 2">GFJ2</strain>
    </source>
</reference>
<evidence type="ECO:0008006" key="3">
    <source>
        <dbReference type="Google" id="ProtNLM"/>
    </source>
</evidence>
<dbReference type="eggNOG" id="COG4104">
    <property type="taxonomic scope" value="Bacteria"/>
</dbReference>
<protein>
    <recommendedName>
        <fullName evidence="3">PAAR domain-containing protein</fullName>
    </recommendedName>
</protein>
<dbReference type="GeneID" id="67511812"/>
<dbReference type="Gene3D" id="2.60.200.60">
    <property type="match status" value="1"/>
</dbReference>
<dbReference type="STRING" id="487316.BEN76_01160"/>
<dbReference type="RefSeq" id="WP_004939535.1">
    <property type="nucleotide sequence ID" value="NZ_BBNM01000001.1"/>
</dbReference>
<dbReference type="AlphaFoldDB" id="A0A1P8EER3"/>
<dbReference type="InterPro" id="IPR008727">
    <property type="entry name" value="PAAR_motif"/>
</dbReference>